<evidence type="ECO:0000313" key="10">
    <source>
        <dbReference type="EMBL" id="KAG5676456.1"/>
    </source>
</evidence>
<organism evidence="10 11">
    <name type="scientific">Polypedilum vanderplanki</name>
    <name type="common">Sleeping chironomid midge</name>
    <dbReference type="NCBI Taxonomy" id="319348"/>
    <lineage>
        <taxon>Eukaryota</taxon>
        <taxon>Metazoa</taxon>
        <taxon>Ecdysozoa</taxon>
        <taxon>Arthropoda</taxon>
        <taxon>Hexapoda</taxon>
        <taxon>Insecta</taxon>
        <taxon>Pterygota</taxon>
        <taxon>Neoptera</taxon>
        <taxon>Endopterygota</taxon>
        <taxon>Diptera</taxon>
        <taxon>Nematocera</taxon>
        <taxon>Chironomoidea</taxon>
        <taxon>Chironomidae</taxon>
        <taxon>Chironominae</taxon>
        <taxon>Polypedilum</taxon>
        <taxon>Polypedilum</taxon>
    </lineage>
</organism>
<dbReference type="PRINTS" id="PR00237">
    <property type="entry name" value="GPCRRHODOPSN"/>
</dbReference>
<keyword evidence="6" id="KW-0807">Transducer</keyword>
<dbReference type="CDD" id="cd00637">
    <property type="entry name" value="7tm_classA_rhodopsin-like"/>
    <property type="match status" value="1"/>
</dbReference>
<dbReference type="InterPro" id="IPR017452">
    <property type="entry name" value="GPCR_Rhodpsn_7TM"/>
</dbReference>
<dbReference type="EMBL" id="JADBJN010000002">
    <property type="protein sequence ID" value="KAG5676456.1"/>
    <property type="molecule type" value="Genomic_DNA"/>
</dbReference>
<evidence type="ECO:0000256" key="3">
    <source>
        <dbReference type="ARBA" id="ARBA00022692"/>
    </source>
</evidence>
<keyword evidence="4 8" id="KW-1133">Transmembrane helix</keyword>
<dbReference type="InterPro" id="IPR000276">
    <property type="entry name" value="GPCR_Rhodpsn"/>
</dbReference>
<feature type="domain" description="G-protein coupled receptors family 1 profile" evidence="9">
    <location>
        <begin position="70"/>
        <end position="500"/>
    </location>
</feature>
<feature type="compositionally biased region" description="Polar residues" evidence="7">
    <location>
        <begin position="336"/>
        <end position="385"/>
    </location>
</feature>
<keyword evidence="3 6" id="KW-0812">Transmembrane</keyword>
<evidence type="ECO:0000313" key="11">
    <source>
        <dbReference type="Proteomes" id="UP001107558"/>
    </source>
</evidence>
<evidence type="ECO:0000256" key="4">
    <source>
        <dbReference type="ARBA" id="ARBA00022989"/>
    </source>
</evidence>
<reference evidence="10" key="1">
    <citation type="submission" date="2021-03" db="EMBL/GenBank/DDBJ databases">
        <title>Chromosome level genome of the anhydrobiotic midge Polypedilum vanderplanki.</title>
        <authorList>
            <person name="Yoshida Y."/>
            <person name="Kikawada T."/>
            <person name="Gusev O."/>
        </authorList>
    </citation>
    <scope>NUCLEOTIDE SEQUENCE</scope>
    <source>
        <strain evidence="10">NIAS01</strain>
        <tissue evidence="10">Whole body or cell culture</tissue>
    </source>
</reference>
<name>A0A9J6C3L5_POLVA</name>
<feature type="transmembrane region" description="Helical" evidence="8">
    <location>
        <begin position="133"/>
        <end position="152"/>
    </location>
</feature>
<gene>
    <name evidence="10" type="ORF">PVAND_006290</name>
</gene>
<dbReference type="AlphaFoldDB" id="A0A9J6C3L5"/>
<comment type="similarity">
    <text evidence="2 6">Belongs to the G-protein coupled receptor 1 family.</text>
</comment>
<evidence type="ECO:0000256" key="5">
    <source>
        <dbReference type="ARBA" id="ARBA00023136"/>
    </source>
</evidence>
<dbReference type="GO" id="GO:0005886">
    <property type="term" value="C:plasma membrane"/>
    <property type="evidence" value="ECO:0007669"/>
    <property type="project" value="TreeGrafter"/>
</dbReference>
<proteinExistence type="inferred from homology"/>
<dbReference type="PROSITE" id="PS00237">
    <property type="entry name" value="G_PROTEIN_RECEP_F1_1"/>
    <property type="match status" value="1"/>
</dbReference>
<feature type="compositionally biased region" description="Low complexity" evidence="7">
    <location>
        <begin position="413"/>
        <end position="423"/>
    </location>
</feature>
<evidence type="ECO:0000256" key="7">
    <source>
        <dbReference type="SAM" id="MobiDB-lite"/>
    </source>
</evidence>
<dbReference type="Pfam" id="PF00001">
    <property type="entry name" value="7tm_1"/>
    <property type="match status" value="2"/>
</dbReference>
<dbReference type="SUPFAM" id="SSF81321">
    <property type="entry name" value="Family A G protein-coupled receptor-like"/>
    <property type="match status" value="1"/>
</dbReference>
<feature type="transmembrane region" description="Helical" evidence="8">
    <location>
        <begin position="261"/>
        <end position="281"/>
    </location>
</feature>
<keyword evidence="11" id="KW-1185">Reference proteome</keyword>
<keyword evidence="6" id="KW-0297">G-protein coupled receptor</keyword>
<evidence type="ECO:0000259" key="9">
    <source>
        <dbReference type="PROSITE" id="PS50262"/>
    </source>
</evidence>
<dbReference type="Proteomes" id="UP001107558">
    <property type="component" value="Chromosome 2"/>
</dbReference>
<feature type="region of interest" description="Disordered" evidence="7">
    <location>
        <begin position="329"/>
        <end position="433"/>
    </location>
</feature>
<accession>A0A9J6C3L5</accession>
<comment type="subcellular location">
    <subcellularLocation>
        <location evidence="1">Membrane</location>
    </subcellularLocation>
</comment>
<feature type="transmembrane region" description="Helical" evidence="8">
    <location>
        <begin position="53"/>
        <end position="78"/>
    </location>
</feature>
<dbReference type="GO" id="GO:0008188">
    <property type="term" value="F:neuropeptide receptor activity"/>
    <property type="evidence" value="ECO:0007669"/>
    <property type="project" value="TreeGrafter"/>
</dbReference>
<evidence type="ECO:0000256" key="6">
    <source>
        <dbReference type="RuleBase" id="RU000688"/>
    </source>
</evidence>
<evidence type="ECO:0000256" key="2">
    <source>
        <dbReference type="ARBA" id="ARBA00010663"/>
    </source>
</evidence>
<feature type="transmembrane region" description="Helical" evidence="8">
    <location>
        <begin position="90"/>
        <end position="113"/>
    </location>
</feature>
<dbReference type="PANTHER" id="PTHR24224">
    <property type="entry name" value="CARDIOACCELERATORY PEPTIDE RECEPTOR-RELATED"/>
    <property type="match status" value="1"/>
</dbReference>
<keyword evidence="6" id="KW-0675">Receptor</keyword>
<dbReference type="PROSITE" id="PS50262">
    <property type="entry name" value="G_PROTEIN_RECEP_F1_2"/>
    <property type="match status" value="1"/>
</dbReference>
<feature type="transmembrane region" description="Helical" evidence="8">
    <location>
        <begin position="173"/>
        <end position="197"/>
    </location>
</feature>
<sequence>MDDKQWLLRLSQLKNATRKVTIITKATINPNISTFNDTFEYDANSEFISSLSLLTLIILYGIVVFSGICANSTLLISLCSQSQARVKNPLLLALCTADLLVSLVSAPITIIGVVLRMQSRTMSFMVVNIGCKIFYYLQSFPVAASSLCLLMLSLDRYITVKHPRLAQLRQRQFLPSILAFLSWLGSALLCIPFLFVYKVYVSSSSKSTITTTSSSSQLSTNETGHQLISSTAFPIYRDSNLISDKRQLCVSDYGSSEEWHIVFIVSYISFVFIVPIIGVIFNHIGVRRKLCALSLTARAQHGELPLPMPTILRRPTHMILVTGMTANGLNMPDMPDTSQDGYLSPPQSRRSNGSENVQCGTTRLNSNRRYNGSSGVINLSNSRNGLGTDEEQRNLMAETRFRAGPRTPRSIRRVQNQQRPRVNSLPPAELPIPQTSTLRSRRRLANILVVAAFIFMMCWSPHVVCLLFREFSITNGCSNNVTEFVMLLGFSHSALSPIIHWILNYNSLRQSACQPFAKLNSAQRFLRSHLRFTGPPPPPPSSTNEAALGPFNPRFIKQRTPQIHKPPASSHYLY</sequence>
<dbReference type="OrthoDB" id="7787645at2759"/>
<feature type="transmembrane region" description="Helical" evidence="8">
    <location>
        <begin position="484"/>
        <end position="503"/>
    </location>
</feature>
<protein>
    <recommendedName>
        <fullName evidence="9">G-protein coupled receptors family 1 profile domain-containing protein</fullName>
    </recommendedName>
</protein>
<dbReference type="Gene3D" id="1.20.1070.10">
    <property type="entry name" value="Rhodopsin 7-helix transmembrane proteins"/>
    <property type="match status" value="2"/>
</dbReference>
<dbReference type="PANTHER" id="PTHR24224:SF6">
    <property type="entry name" value="CARDIOACCELERATORY PEPTIDE RECEPTOR-RELATED"/>
    <property type="match status" value="1"/>
</dbReference>
<comment type="caution">
    <text evidence="10">The sequence shown here is derived from an EMBL/GenBank/DDBJ whole genome shotgun (WGS) entry which is preliminary data.</text>
</comment>
<keyword evidence="5 8" id="KW-0472">Membrane</keyword>
<evidence type="ECO:0000256" key="1">
    <source>
        <dbReference type="ARBA" id="ARBA00004370"/>
    </source>
</evidence>
<feature type="transmembrane region" description="Helical" evidence="8">
    <location>
        <begin position="444"/>
        <end position="464"/>
    </location>
</feature>
<dbReference type="InterPro" id="IPR052665">
    <property type="entry name" value="Neuropeptide-GPCR"/>
</dbReference>
<evidence type="ECO:0000256" key="8">
    <source>
        <dbReference type="SAM" id="Phobius"/>
    </source>
</evidence>